<evidence type="ECO:0008006" key="3">
    <source>
        <dbReference type="Google" id="ProtNLM"/>
    </source>
</evidence>
<evidence type="ECO:0000313" key="2">
    <source>
        <dbReference type="Proteomes" id="UP001500353"/>
    </source>
</evidence>
<protein>
    <recommendedName>
        <fullName evidence="3">Cytochrome c domain-containing protein</fullName>
    </recommendedName>
</protein>
<dbReference type="InterPro" id="IPR036909">
    <property type="entry name" value="Cyt_c-like_dom_sf"/>
</dbReference>
<dbReference type="RefSeq" id="WP_345207876.1">
    <property type="nucleotide sequence ID" value="NZ_BAABHX010000008.1"/>
</dbReference>
<dbReference type="Proteomes" id="UP001500353">
    <property type="component" value="Unassembled WGS sequence"/>
</dbReference>
<gene>
    <name evidence="1" type="ORF">GCM10023210_39570</name>
</gene>
<accession>A0ABP9MS65</accession>
<dbReference type="SUPFAM" id="SSF46626">
    <property type="entry name" value="Cytochrome c"/>
    <property type="match status" value="1"/>
</dbReference>
<name>A0ABP9MS65_9FLAO</name>
<reference evidence="2" key="1">
    <citation type="journal article" date="2019" name="Int. J. Syst. Evol. Microbiol.">
        <title>The Global Catalogue of Microorganisms (GCM) 10K type strain sequencing project: providing services to taxonomists for standard genome sequencing and annotation.</title>
        <authorList>
            <consortium name="The Broad Institute Genomics Platform"/>
            <consortium name="The Broad Institute Genome Sequencing Center for Infectious Disease"/>
            <person name="Wu L."/>
            <person name="Ma J."/>
        </authorList>
    </citation>
    <scope>NUCLEOTIDE SEQUENCE [LARGE SCALE GENOMIC DNA]</scope>
    <source>
        <strain evidence="2">JCM 18019</strain>
    </source>
</reference>
<keyword evidence="2" id="KW-1185">Reference proteome</keyword>
<comment type="caution">
    <text evidence="1">The sequence shown here is derived from an EMBL/GenBank/DDBJ whole genome shotgun (WGS) entry which is preliminary data.</text>
</comment>
<sequence length="116" mass="12814">MKKFMYLISSAVVLVACESRTYEEISDNTPVAEQVTYTKDVKPIIDANCISCHSPGGPASFQPWTSYNQVKNNIDNIINRIGRPNGDPQKMPQGGSLSPTQINIITKWKADGLLEN</sequence>
<evidence type="ECO:0000313" key="1">
    <source>
        <dbReference type="EMBL" id="GAA5100754.1"/>
    </source>
</evidence>
<dbReference type="EMBL" id="BAABHX010000008">
    <property type="protein sequence ID" value="GAA5100754.1"/>
    <property type="molecule type" value="Genomic_DNA"/>
</dbReference>
<proteinExistence type="predicted"/>
<organism evidence="1 2">
    <name type="scientific">Chryseobacterium ginsengisoli</name>
    <dbReference type="NCBI Taxonomy" id="363853"/>
    <lineage>
        <taxon>Bacteria</taxon>
        <taxon>Pseudomonadati</taxon>
        <taxon>Bacteroidota</taxon>
        <taxon>Flavobacteriia</taxon>
        <taxon>Flavobacteriales</taxon>
        <taxon>Weeksellaceae</taxon>
        <taxon>Chryseobacterium group</taxon>
        <taxon>Chryseobacterium</taxon>
    </lineage>
</organism>
<dbReference type="Gene3D" id="1.10.760.10">
    <property type="entry name" value="Cytochrome c-like domain"/>
    <property type="match status" value="1"/>
</dbReference>
<dbReference type="PROSITE" id="PS51257">
    <property type="entry name" value="PROKAR_LIPOPROTEIN"/>
    <property type="match status" value="1"/>
</dbReference>